<dbReference type="InterPro" id="IPR011989">
    <property type="entry name" value="ARM-like"/>
</dbReference>
<gene>
    <name evidence="2" type="ORF">ACHHYP_15196</name>
</gene>
<evidence type="ECO:0000313" key="3">
    <source>
        <dbReference type="Proteomes" id="UP000243579"/>
    </source>
</evidence>
<proteinExistence type="predicted"/>
<dbReference type="OrthoDB" id="68365at2759"/>
<feature type="region of interest" description="Disordered" evidence="1">
    <location>
        <begin position="526"/>
        <end position="569"/>
    </location>
</feature>
<dbReference type="SUPFAM" id="SSF57903">
    <property type="entry name" value="FYVE/PHD zinc finger"/>
    <property type="match status" value="1"/>
</dbReference>
<keyword evidence="3" id="KW-1185">Reference proteome</keyword>
<dbReference type="Proteomes" id="UP000243579">
    <property type="component" value="Unassembled WGS sequence"/>
</dbReference>
<dbReference type="SUPFAM" id="SSF48371">
    <property type="entry name" value="ARM repeat"/>
    <property type="match status" value="1"/>
</dbReference>
<evidence type="ECO:0000256" key="1">
    <source>
        <dbReference type="SAM" id="MobiDB-lite"/>
    </source>
</evidence>
<dbReference type="InterPro" id="IPR011011">
    <property type="entry name" value="Znf_FYVE_PHD"/>
</dbReference>
<dbReference type="AlphaFoldDB" id="A0A1V9YBD7"/>
<feature type="compositionally biased region" description="Basic residues" evidence="1">
    <location>
        <begin position="527"/>
        <end position="539"/>
    </location>
</feature>
<name>A0A1V9YBD7_ACHHY</name>
<organism evidence="2 3">
    <name type="scientific">Achlya hypogyna</name>
    <name type="common">Oomycete</name>
    <name type="synonym">Protoachlya hypogyna</name>
    <dbReference type="NCBI Taxonomy" id="1202772"/>
    <lineage>
        <taxon>Eukaryota</taxon>
        <taxon>Sar</taxon>
        <taxon>Stramenopiles</taxon>
        <taxon>Oomycota</taxon>
        <taxon>Saprolegniomycetes</taxon>
        <taxon>Saprolegniales</taxon>
        <taxon>Achlyaceae</taxon>
        <taxon>Achlya</taxon>
    </lineage>
</organism>
<evidence type="ECO:0000313" key="2">
    <source>
        <dbReference type="EMBL" id="OQR83019.1"/>
    </source>
</evidence>
<dbReference type="InterPro" id="IPR016024">
    <property type="entry name" value="ARM-type_fold"/>
</dbReference>
<comment type="caution">
    <text evidence="2">The sequence shown here is derived from an EMBL/GenBank/DDBJ whole genome shotgun (WGS) entry which is preliminary data.</text>
</comment>
<evidence type="ECO:0008006" key="4">
    <source>
        <dbReference type="Google" id="ProtNLM"/>
    </source>
</evidence>
<dbReference type="Gene3D" id="1.25.10.10">
    <property type="entry name" value="Leucine-rich Repeat Variant"/>
    <property type="match status" value="1"/>
</dbReference>
<sequence length="569" mass="62537">MDRPPYSEVAATLEKLRDVERKFEDTEKLLQRILQFSQVAPKRAAVIDANGINVIARHLRNNDSVPIQQYTAAILLNLGLNEKGRVSLSSCNSWACLSYRHECPLFFLLQLAHNAKDMVLKRICTAATTNCSFHAACQVQMDEINGTPILLKLLNSTDEDVAVYAAATLWCLCKDNAFLVRLETIYCIPVEGFKQKLSLVLWTRCLSFGLSVTASKYSSDQTGILDCVGDNTDLVFTAAINGQLSMMLQMEHYNIKQTQAQVQGKMQFKSVQKFNGEGVLVATTCAVCAKPIKEKQRLGCVNDHCTEVYHVRCSRWRHLGTSIVDESRSGFYCDVCSPKCPLQYVDFLAIEASNVLAKHDFGVLGVTRDAGGLCALQGQSLEIVGIGLRKYVCPGKYDIAVVQLKYTCRACTSLCHNTQPPPPFPVPVNPWTFAVLQTTVVSPELRLNQLVLWPTTKTTPIDANLYLCKSSSDLDLATVLEFQAASSTGVFALGSADGRELWSGLHPSRAKCMKLVSEALAAAKGVSKPKKAPKAKPHIQRTLERQPSAGQLPPLQPRIPSPGVLSKLS</sequence>
<reference evidence="2 3" key="1">
    <citation type="journal article" date="2014" name="Genome Biol. Evol.">
        <title>The secreted proteins of Achlya hypogyna and Thraustotheca clavata identify the ancestral oomycete secretome and reveal gene acquisitions by horizontal gene transfer.</title>
        <authorList>
            <person name="Misner I."/>
            <person name="Blouin N."/>
            <person name="Leonard G."/>
            <person name="Richards T.A."/>
            <person name="Lane C.E."/>
        </authorList>
    </citation>
    <scope>NUCLEOTIDE SEQUENCE [LARGE SCALE GENOMIC DNA]</scope>
    <source>
        <strain evidence="2 3">ATCC 48635</strain>
    </source>
</reference>
<accession>A0A1V9YBD7</accession>
<protein>
    <recommendedName>
        <fullName evidence="4">Zinc finger PHD-type domain-containing protein</fullName>
    </recommendedName>
</protein>
<dbReference type="EMBL" id="JNBR01002405">
    <property type="protein sequence ID" value="OQR83019.1"/>
    <property type="molecule type" value="Genomic_DNA"/>
</dbReference>